<evidence type="ECO:0000256" key="2">
    <source>
        <dbReference type="SAM" id="SignalP"/>
    </source>
</evidence>
<evidence type="ECO:0000256" key="1">
    <source>
        <dbReference type="SAM" id="MobiDB-lite"/>
    </source>
</evidence>
<feature type="signal peptide" evidence="2">
    <location>
        <begin position="1"/>
        <end position="24"/>
    </location>
</feature>
<evidence type="ECO:0000313" key="3">
    <source>
        <dbReference type="EMBL" id="MFC0865242.1"/>
    </source>
</evidence>
<feature type="chain" id="PRO_5046084100" evidence="2">
    <location>
        <begin position="25"/>
        <end position="151"/>
    </location>
</feature>
<dbReference type="RefSeq" id="WP_394303278.1">
    <property type="nucleotide sequence ID" value="NZ_JBHMQT010000053.1"/>
</dbReference>
<protein>
    <submittedName>
        <fullName evidence="3">Uncharacterized protein</fullName>
    </submittedName>
</protein>
<feature type="compositionally biased region" description="Low complexity" evidence="1">
    <location>
        <begin position="40"/>
        <end position="56"/>
    </location>
</feature>
<comment type="caution">
    <text evidence="3">The sequence shown here is derived from an EMBL/GenBank/DDBJ whole genome shotgun (WGS) entry which is preliminary data.</text>
</comment>
<keyword evidence="4" id="KW-1185">Reference proteome</keyword>
<dbReference type="Proteomes" id="UP001589870">
    <property type="component" value="Unassembled WGS sequence"/>
</dbReference>
<gene>
    <name evidence="3" type="ORF">ACFHYQ_23390</name>
</gene>
<keyword evidence="2" id="KW-0732">Signal</keyword>
<organism evidence="3 4">
    <name type="scientific">Sphaerimonospora cavernae</name>
    <dbReference type="NCBI Taxonomy" id="1740611"/>
    <lineage>
        <taxon>Bacteria</taxon>
        <taxon>Bacillati</taxon>
        <taxon>Actinomycetota</taxon>
        <taxon>Actinomycetes</taxon>
        <taxon>Streptosporangiales</taxon>
        <taxon>Streptosporangiaceae</taxon>
        <taxon>Sphaerimonospora</taxon>
    </lineage>
</organism>
<dbReference type="PROSITE" id="PS51257">
    <property type="entry name" value="PROKAR_LIPOPROTEIN"/>
    <property type="match status" value="1"/>
</dbReference>
<dbReference type="EMBL" id="JBHMQT010000053">
    <property type="protein sequence ID" value="MFC0865242.1"/>
    <property type="molecule type" value="Genomic_DNA"/>
</dbReference>
<reference evidence="3 4" key="1">
    <citation type="submission" date="2024-09" db="EMBL/GenBank/DDBJ databases">
        <authorList>
            <person name="Sun Q."/>
            <person name="Mori K."/>
        </authorList>
    </citation>
    <scope>NUCLEOTIDE SEQUENCE [LARGE SCALE GENOMIC DNA]</scope>
    <source>
        <strain evidence="3 4">TBRC 1851</strain>
    </source>
</reference>
<evidence type="ECO:0000313" key="4">
    <source>
        <dbReference type="Proteomes" id="UP001589870"/>
    </source>
</evidence>
<sequence length="151" mass="15599">MRTFWLVALLFMAAACGDPSSTSASGSASGSGGPDEPVGVPASTATPSGSPSPVTPMGHTLNTHKVPWVSATPSGDGRSLDVVWWSGVEPCNVLDRVEVDERADKVVVTLYEGQDPRSPDAVCILIAIQKTTKVELRAPLAGRKIVDGAAS</sequence>
<proteinExistence type="predicted"/>
<feature type="region of interest" description="Disordered" evidence="1">
    <location>
        <begin position="21"/>
        <end position="61"/>
    </location>
</feature>
<name>A0ABV6UAQ3_9ACTN</name>
<accession>A0ABV6UAQ3</accession>